<organism evidence="2 3">
    <name type="scientific">Botryobasidium botryosum (strain FD-172 SS1)</name>
    <dbReference type="NCBI Taxonomy" id="930990"/>
    <lineage>
        <taxon>Eukaryota</taxon>
        <taxon>Fungi</taxon>
        <taxon>Dikarya</taxon>
        <taxon>Basidiomycota</taxon>
        <taxon>Agaricomycotina</taxon>
        <taxon>Agaricomycetes</taxon>
        <taxon>Cantharellales</taxon>
        <taxon>Botryobasidiaceae</taxon>
        <taxon>Botryobasidium</taxon>
    </lineage>
</organism>
<dbReference type="EMBL" id="KL198048">
    <property type="protein sequence ID" value="KDQ12753.1"/>
    <property type="molecule type" value="Genomic_DNA"/>
</dbReference>
<accession>A0A067MAG8</accession>
<proteinExistence type="predicted"/>
<feature type="non-terminal residue" evidence="2">
    <location>
        <position position="399"/>
    </location>
</feature>
<keyword evidence="3" id="KW-1185">Reference proteome</keyword>
<name>A0A067MAG8_BOTB1</name>
<sequence>MLAYHAGVRSNSLVASHVECISVNQHLELVLRSDRREREIRADFEGTQPFQRAVQAIFDMPNNILQNAIRSAPASMTDTRRATPSDGRDSGMSFNVAGTSIFRPPDSTPNCDPIAILYQQAQQYTNHAFTTSARAICSGSDQSAAPSGERARAINEGSIQHHAHCCCMPTQTHHPGPSPRVRTATIRVQFPTANVRAPRRLLLLPKSTRENGRREPQKSMRPDRRSCIGGTRRVRTVWRNAFSCATSAPAKVPRTRKEAARSPDIIAVGFQDEGQQCGRSDEAQEVRAAINHHRLPRSMSDQAECMAAATQWGRVPSSDAENLDAPSDRAECVEPREREPARLKNRMTEIVDQRLAVVEVLLRRFKIFEMLQESRPIALYERDSLFWEELVCSHFVEIN</sequence>
<feature type="region of interest" description="Disordered" evidence="1">
    <location>
        <begin position="207"/>
        <end position="226"/>
    </location>
</feature>
<gene>
    <name evidence="2" type="ORF">BOTBODRAFT_189018</name>
</gene>
<dbReference type="InParanoid" id="A0A067MAG8"/>
<evidence type="ECO:0000313" key="3">
    <source>
        <dbReference type="Proteomes" id="UP000027195"/>
    </source>
</evidence>
<dbReference type="Proteomes" id="UP000027195">
    <property type="component" value="Unassembled WGS sequence"/>
</dbReference>
<dbReference type="HOGENOM" id="CLU_691800_0_0_1"/>
<evidence type="ECO:0000313" key="2">
    <source>
        <dbReference type="EMBL" id="KDQ12753.1"/>
    </source>
</evidence>
<dbReference type="AlphaFoldDB" id="A0A067MAG8"/>
<reference evidence="3" key="1">
    <citation type="journal article" date="2014" name="Proc. Natl. Acad. Sci. U.S.A.">
        <title>Extensive sampling of basidiomycete genomes demonstrates inadequacy of the white-rot/brown-rot paradigm for wood decay fungi.</title>
        <authorList>
            <person name="Riley R."/>
            <person name="Salamov A.A."/>
            <person name="Brown D.W."/>
            <person name="Nagy L.G."/>
            <person name="Floudas D."/>
            <person name="Held B.W."/>
            <person name="Levasseur A."/>
            <person name="Lombard V."/>
            <person name="Morin E."/>
            <person name="Otillar R."/>
            <person name="Lindquist E.A."/>
            <person name="Sun H."/>
            <person name="LaButti K.M."/>
            <person name="Schmutz J."/>
            <person name="Jabbour D."/>
            <person name="Luo H."/>
            <person name="Baker S.E."/>
            <person name="Pisabarro A.G."/>
            <person name="Walton J.D."/>
            <person name="Blanchette R.A."/>
            <person name="Henrissat B."/>
            <person name="Martin F."/>
            <person name="Cullen D."/>
            <person name="Hibbett D.S."/>
            <person name="Grigoriev I.V."/>
        </authorList>
    </citation>
    <scope>NUCLEOTIDE SEQUENCE [LARGE SCALE GENOMIC DNA]</scope>
    <source>
        <strain evidence="3">FD-172 SS1</strain>
    </source>
</reference>
<evidence type="ECO:0000256" key="1">
    <source>
        <dbReference type="SAM" id="MobiDB-lite"/>
    </source>
</evidence>
<protein>
    <submittedName>
        <fullName evidence="2">Uncharacterized protein</fullName>
    </submittedName>
</protein>